<dbReference type="PROSITE" id="PS00061">
    <property type="entry name" value="ADH_SHORT"/>
    <property type="match status" value="1"/>
</dbReference>
<keyword evidence="5" id="KW-1185">Reference proteome</keyword>
<gene>
    <name evidence="4" type="ORF">GCM10009765_76910</name>
</gene>
<proteinExistence type="inferred from homology"/>
<dbReference type="CDD" id="cd05233">
    <property type="entry name" value="SDR_c"/>
    <property type="match status" value="1"/>
</dbReference>
<evidence type="ECO:0000256" key="1">
    <source>
        <dbReference type="ARBA" id="ARBA00006484"/>
    </source>
</evidence>
<accession>A0ABN2J3F9</accession>
<dbReference type="SUPFAM" id="SSF51735">
    <property type="entry name" value="NAD(P)-binding Rossmann-fold domains"/>
    <property type="match status" value="1"/>
</dbReference>
<protein>
    <submittedName>
        <fullName evidence="4">SDR family NAD(P)-dependent oxidoreductase</fullName>
    </submittedName>
</protein>
<evidence type="ECO:0000256" key="3">
    <source>
        <dbReference type="RuleBase" id="RU000363"/>
    </source>
</evidence>
<organism evidence="4 5">
    <name type="scientific">Fodinicola feengrottensis</name>
    <dbReference type="NCBI Taxonomy" id="435914"/>
    <lineage>
        <taxon>Bacteria</taxon>
        <taxon>Bacillati</taxon>
        <taxon>Actinomycetota</taxon>
        <taxon>Actinomycetes</taxon>
        <taxon>Mycobacteriales</taxon>
        <taxon>Fodinicola</taxon>
    </lineage>
</organism>
<sequence length="245" mass="25932">MSGAGSGIGAGIVRRFLDAGARVHGVGRRLDAVRSTAPDAVTGGTYVPHSLDVTDPVATQALTGELAREDPIDILVCAAGTNVTRRRFHQLTEESFDELVRTNLTGIFRLIHGTLDQIREREGDIVLISSISAAWPSHSGAAYSATKAALLGLARGLSRDEHANGVRVCTILPGMVDTPMLDRRPVPPPVEMRKLCLQPEDVADAALCAVSLPGRATIAEISILATRLQSLGYTQQATPDIPDGL</sequence>
<evidence type="ECO:0000256" key="2">
    <source>
        <dbReference type="ARBA" id="ARBA00023002"/>
    </source>
</evidence>
<dbReference type="Gene3D" id="3.40.50.720">
    <property type="entry name" value="NAD(P)-binding Rossmann-like Domain"/>
    <property type="match status" value="1"/>
</dbReference>
<evidence type="ECO:0000313" key="5">
    <source>
        <dbReference type="Proteomes" id="UP001500618"/>
    </source>
</evidence>
<dbReference type="PRINTS" id="PR00081">
    <property type="entry name" value="GDHRDH"/>
</dbReference>
<reference evidence="4 5" key="1">
    <citation type="journal article" date="2019" name="Int. J. Syst. Evol. Microbiol.">
        <title>The Global Catalogue of Microorganisms (GCM) 10K type strain sequencing project: providing services to taxonomists for standard genome sequencing and annotation.</title>
        <authorList>
            <consortium name="The Broad Institute Genomics Platform"/>
            <consortium name="The Broad Institute Genome Sequencing Center for Infectious Disease"/>
            <person name="Wu L."/>
            <person name="Ma J."/>
        </authorList>
    </citation>
    <scope>NUCLEOTIDE SEQUENCE [LARGE SCALE GENOMIC DNA]</scope>
    <source>
        <strain evidence="4 5">JCM 14718</strain>
    </source>
</reference>
<dbReference type="PANTHER" id="PTHR44196:SF1">
    <property type="entry name" value="DEHYDROGENASE_REDUCTASE SDR FAMILY MEMBER 7B"/>
    <property type="match status" value="1"/>
</dbReference>
<comment type="caution">
    <text evidence="4">The sequence shown here is derived from an EMBL/GenBank/DDBJ whole genome shotgun (WGS) entry which is preliminary data.</text>
</comment>
<dbReference type="PRINTS" id="PR00080">
    <property type="entry name" value="SDRFAMILY"/>
</dbReference>
<dbReference type="Proteomes" id="UP001500618">
    <property type="component" value="Unassembled WGS sequence"/>
</dbReference>
<dbReference type="Pfam" id="PF00106">
    <property type="entry name" value="adh_short"/>
    <property type="match status" value="1"/>
</dbReference>
<name>A0ABN2J3F9_9ACTN</name>
<dbReference type="RefSeq" id="WP_344314965.1">
    <property type="nucleotide sequence ID" value="NZ_BAAANY010000041.1"/>
</dbReference>
<dbReference type="InterPro" id="IPR036291">
    <property type="entry name" value="NAD(P)-bd_dom_sf"/>
</dbReference>
<dbReference type="EMBL" id="BAAANY010000041">
    <property type="protein sequence ID" value="GAA1716932.1"/>
    <property type="molecule type" value="Genomic_DNA"/>
</dbReference>
<evidence type="ECO:0000313" key="4">
    <source>
        <dbReference type="EMBL" id="GAA1716932.1"/>
    </source>
</evidence>
<dbReference type="PANTHER" id="PTHR44196">
    <property type="entry name" value="DEHYDROGENASE/REDUCTASE SDR FAMILY MEMBER 7B"/>
    <property type="match status" value="1"/>
</dbReference>
<comment type="similarity">
    <text evidence="1 3">Belongs to the short-chain dehydrogenases/reductases (SDR) family.</text>
</comment>
<dbReference type="InterPro" id="IPR002347">
    <property type="entry name" value="SDR_fam"/>
</dbReference>
<keyword evidence="2" id="KW-0560">Oxidoreductase</keyword>
<dbReference type="InterPro" id="IPR020904">
    <property type="entry name" value="Sc_DH/Rdtase_CS"/>
</dbReference>